<dbReference type="CDD" id="cd09320">
    <property type="entry name" value="TDT_like_2"/>
    <property type="match status" value="1"/>
</dbReference>
<evidence type="ECO:0000256" key="4">
    <source>
        <dbReference type="ARBA" id="ARBA00022475"/>
    </source>
</evidence>
<dbReference type="InterPro" id="IPR051629">
    <property type="entry name" value="Sulfite_efflux_TDT"/>
</dbReference>
<feature type="transmembrane region" description="Helical" evidence="9">
    <location>
        <begin position="50"/>
        <end position="67"/>
    </location>
</feature>
<feature type="compositionally biased region" description="Low complexity" evidence="8">
    <location>
        <begin position="17"/>
        <end position="26"/>
    </location>
</feature>
<accession>A0AA90HCP2</accession>
<feature type="transmembrane region" description="Helical" evidence="9">
    <location>
        <begin position="295"/>
        <end position="319"/>
    </location>
</feature>
<evidence type="ECO:0000256" key="8">
    <source>
        <dbReference type="SAM" id="MobiDB-lite"/>
    </source>
</evidence>
<evidence type="ECO:0000256" key="5">
    <source>
        <dbReference type="ARBA" id="ARBA00022692"/>
    </source>
</evidence>
<evidence type="ECO:0000313" key="10">
    <source>
        <dbReference type="EMBL" id="MDI5974194.1"/>
    </source>
</evidence>
<dbReference type="GO" id="GO:0005886">
    <property type="term" value="C:plasma membrane"/>
    <property type="evidence" value="ECO:0007669"/>
    <property type="project" value="UniProtKB-SubCell"/>
</dbReference>
<keyword evidence="5 9" id="KW-0812">Transmembrane</keyword>
<comment type="similarity">
    <text evidence="2">Belongs to the tellurite-resistance/dicarboxylate transporter (TDT) family.</text>
</comment>
<feature type="transmembrane region" description="Helical" evidence="9">
    <location>
        <begin position="149"/>
        <end position="173"/>
    </location>
</feature>
<keyword evidence="3" id="KW-0813">Transport</keyword>
<evidence type="ECO:0000256" key="1">
    <source>
        <dbReference type="ARBA" id="ARBA00004651"/>
    </source>
</evidence>
<dbReference type="PANTHER" id="PTHR31686:SF1">
    <property type="entry name" value="SULFITE EFFLUX PUMP SSU1"/>
    <property type="match status" value="1"/>
</dbReference>
<dbReference type="Pfam" id="PF03595">
    <property type="entry name" value="SLAC1"/>
    <property type="match status" value="1"/>
</dbReference>
<feature type="transmembrane region" description="Helical" evidence="9">
    <location>
        <begin position="356"/>
        <end position="377"/>
    </location>
</feature>
<dbReference type="EMBL" id="JABXJJ020000064">
    <property type="protein sequence ID" value="MDI5974194.1"/>
    <property type="molecule type" value="Genomic_DNA"/>
</dbReference>
<dbReference type="PANTHER" id="PTHR31686">
    <property type="match status" value="1"/>
</dbReference>
<sequence length="400" mass="39931">MTTAAVPGSPTPPGTPAPSGSAASPGNLALPRAAEPERGRPSLRHLGPNWYAAVMGTAVVATGGATLPAGRSWLPGAGVAVWALSVLMLVVLTAARAGHWAVHHDRAREQLLDPAVAPFYGCVPMALLAVGAATAAVGGRVVGAHAAVVADAVLWSAGTAGGLAVAVGVPYLMITRHEVTPGSAAPAWLLPIVPPMVSAATGPALVAHLPAGQAREAMLYGCCAMFGMSLLATLTILPLVFSRLVHGGPLPLAATPTLLLVLGPLGQSVTATGKLADAAPGVVPAAEARAMGAFAVLYGLPVTGFALLWLALSLALVAGAARRGMPFAMTWWAFTFPLGTCVTGTASLAAHTGLHAAGRLAEALCVLLVAAWATAAVRTGRGLLSGALLAGPRRAPRAPR</sequence>
<evidence type="ECO:0000256" key="3">
    <source>
        <dbReference type="ARBA" id="ARBA00022448"/>
    </source>
</evidence>
<evidence type="ECO:0000256" key="2">
    <source>
        <dbReference type="ARBA" id="ARBA00008566"/>
    </source>
</evidence>
<gene>
    <name evidence="10" type="ORF">POF50_033445</name>
</gene>
<evidence type="ECO:0000256" key="6">
    <source>
        <dbReference type="ARBA" id="ARBA00022989"/>
    </source>
</evidence>
<keyword evidence="7 9" id="KW-0472">Membrane</keyword>
<reference evidence="10" key="1">
    <citation type="submission" date="2023-05" db="EMBL/GenBank/DDBJ databases">
        <title>Streptantibioticus silvisoli sp. nov., acidotolerant actinomycetes 1 from pine litter.</title>
        <authorList>
            <person name="Swiecimska M."/>
            <person name="Golinska P."/>
            <person name="Sangal V."/>
            <person name="Wachnowicz B."/>
            <person name="Goodfellow M."/>
        </authorList>
    </citation>
    <scope>NUCLEOTIDE SEQUENCE</scope>
    <source>
        <strain evidence="10">SL13</strain>
    </source>
</reference>
<feature type="transmembrane region" description="Helical" evidence="9">
    <location>
        <begin position="117"/>
        <end position="137"/>
    </location>
</feature>
<organism evidence="10">
    <name type="scientific">Streptantibioticus silvisoli</name>
    <dbReference type="NCBI Taxonomy" id="2705255"/>
    <lineage>
        <taxon>Bacteria</taxon>
        <taxon>Bacillati</taxon>
        <taxon>Actinomycetota</taxon>
        <taxon>Actinomycetes</taxon>
        <taxon>Kitasatosporales</taxon>
        <taxon>Streptomycetaceae</taxon>
        <taxon>Streptantibioticus</taxon>
    </lineage>
</organism>
<dbReference type="InterPro" id="IPR004695">
    <property type="entry name" value="SLAC1/Mae1/Ssu1/TehA"/>
</dbReference>
<dbReference type="Gene3D" id="1.50.10.150">
    <property type="entry name" value="Voltage-dependent anion channel"/>
    <property type="match status" value="1"/>
</dbReference>
<protein>
    <submittedName>
        <fullName evidence="10">TDT family transporter</fullName>
    </submittedName>
</protein>
<dbReference type="GO" id="GO:0055085">
    <property type="term" value="P:transmembrane transport"/>
    <property type="evidence" value="ECO:0007669"/>
    <property type="project" value="InterPro"/>
</dbReference>
<comment type="caution">
    <text evidence="10">The sequence shown here is derived from an EMBL/GenBank/DDBJ whole genome shotgun (WGS) entry which is preliminary data.</text>
</comment>
<feature type="region of interest" description="Disordered" evidence="8">
    <location>
        <begin position="1"/>
        <end position="42"/>
    </location>
</feature>
<proteinExistence type="inferred from homology"/>
<comment type="subcellular location">
    <subcellularLocation>
        <location evidence="1">Cell membrane</location>
        <topology evidence="1">Multi-pass membrane protein</topology>
    </subcellularLocation>
</comment>
<keyword evidence="6 9" id="KW-1133">Transmembrane helix</keyword>
<keyword evidence="4" id="KW-1003">Cell membrane</keyword>
<dbReference type="AlphaFoldDB" id="A0AA90HCP2"/>
<feature type="transmembrane region" description="Helical" evidence="9">
    <location>
        <begin position="218"/>
        <end position="241"/>
    </location>
</feature>
<dbReference type="InterPro" id="IPR038665">
    <property type="entry name" value="Voltage-dep_anion_channel_sf"/>
</dbReference>
<feature type="transmembrane region" description="Helical" evidence="9">
    <location>
        <begin position="185"/>
        <end position="206"/>
    </location>
</feature>
<dbReference type="RefSeq" id="WP_282699169.1">
    <property type="nucleotide sequence ID" value="NZ_JABXJJ020000064.1"/>
</dbReference>
<feature type="transmembrane region" description="Helical" evidence="9">
    <location>
        <begin position="79"/>
        <end position="97"/>
    </location>
</feature>
<feature type="transmembrane region" description="Helical" evidence="9">
    <location>
        <begin position="331"/>
        <end position="350"/>
    </location>
</feature>
<evidence type="ECO:0000256" key="7">
    <source>
        <dbReference type="ARBA" id="ARBA00023136"/>
    </source>
</evidence>
<evidence type="ECO:0000256" key="9">
    <source>
        <dbReference type="SAM" id="Phobius"/>
    </source>
</evidence>
<name>A0AA90HCP2_9ACTN</name>